<evidence type="ECO:0000256" key="4">
    <source>
        <dbReference type="ARBA" id="ARBA00022989"/>
    </source>
</evidence>
<keyword evidence="3" id="KW-0677">Repeat</keyword>
<dbReference type="EMBL" id="CBIT010000084">
    <property type="protein sequence ID" value="CDE31287.1"/>
    <property type="molecule type" value="Genomic_DNA"/>
</dbReference>
<dbReference type="InterPro" id="IPR044751">
    <property type="entry name" value="Ion_transp-like_CBS"/>
</dbReference>
<evidence type="ECO:0000256" key="2">
    <source>
        <dbReference type="ARBA" id="ARBA00022692"/>
    </source>
</evidence>
<dbReference type="Proteomes" id="UP000018072">
    <property type="component" value="Unassembled WGS sequence"/>
</dbReference>
<dbReference type="SUPFAM" id="SSF54631">
    <property type="entry name" value="CBS-domain pair"/>
    <property type="match status" value="1"/>
</dbReference>
<dbReference type="InterPro" id="IPR046342">
    <property type="entry name" value="CBS_dom_sf"/>
</dbReference>
<comment type="caution">
    <text evidence="12">The sequence shown here is derived from an EMBL/GenBank/DDBJ whole genome shotgun (WGS) entry which is preliminary data.</text>
</comment>
<dbReference type="InterPro" id="IPR000644">
    <property type="entry name" value="CBS_dom"/>
</dbReference>
<name>R7GZD1_9BACT</name>
<dbReference type="AlphaFoldDB" id="R7GZD1"/>
<feature type="domain" description="CNNM transmembrane" evidence="11">
    <location>
        <begin position="1"/>
        <end position="179"/>
    </location>
</feature>
<evidence type="ECO:0000256" key="3">
    <source>
        <dbReference type="ARBA" id="ARBA00022737"/>
    </source>
</evidence>
<evidence type="ECO:0000256" key="9">
    <source>
        <dbReference type="SAM" id="Phobius"/>
    </source>
</evidence>
<evidence type="ECO:0000256" key="6">
    <source>
        <dbReference type="ARBA" id="ARBA00023136"/>
    </source>
</evidence>
<proteinExistence type="predicted"/>
<keyword evidence="4 8" id="KW-1133">Transmembrane helix</keyword>
<gene>
    <name evidence="12" type="ORF">BN741_00984</name>
</gene>
<dbReference type="Pfam" id="PF01595">
    <property type="entry name" value="CNNM"/>
    <property type="match status" value="1"/>
</dbReference>
<organism evidence="12 13">
    <name type="scientific">Leyella stercorea CAG:629</name>
    <dbReference type="NCBI Taxonomy" id="1263103"/>
    <lineage>
        <taxon>Bacteria</taxon>
        <taxon>Pseudomonadati</taxon>
        <taxon>Bacteroidota</taxon>
        <taxon>Bacteroidia</taxon>
        <taxon>Bacteroidales</taxon>
        <taxon>Prevotellaceae</taxon>
        <taxon>Leyella</taxon>
    </lineage>
</organism>
<protein>
    <submittedName>
        <fullName evidence="12">CBS domain protein</fullName>
    </submittedName>
</protein>
<dbReference type="InterPro" id="IPR002550">
    <property type="entry name" value="CNNM"/>
</dbReference>
<dbReference type="PANTHER" id="PTHR22777">
    <property type="entry name" value="HEMOLYSIN-RELATED"/>
    <property type="match status" value="1"/>
</dbReference>
<feature type="transmembrane region" description="Helical" evidence="9">
    <location>
        <begin position="88"/>
        <end position="108"/>
    </location>
</feature>
<dbReference type="CDD" id="cd04590">
    <property type="entry name" value="CBS_pair_CorC_HlyC_assoc"/>
    <property type="match status" value="1"/>
</dbReference>
<dbReference type="Pfam" id="PF00571">
    <property type="entry name" value="CBS"/>
    <property type="match status" value="1"/>
</dbReference>
<evidence type="ECO:0000259" key="11">
    <source>
        <dbReference type="PROSITE" id="PS51846"/>
    </source>
</evidence>
<dbReference type="PROSITE" id="PS51846">
    <property type="entry name" value="CNNM"/>
    <property type="match status" value="1"/>
</dbReference>
<keyword evidence="2 8" id="KW-0812">Transmembrane</keyword>
<evidence type="ECO:0000313" key="12">
    <source>
        <dbReference type="EMBL" id="CDE31287.1"/>
    </source>
</evidence>
<comment type="subcellular location">
    <subcellularLocation>
        <location evidence="1">Membrane</location>
        <topology evidence="1">Multi-pass membrane protein</topology>
    </subcellularLocation>
</comment>
<dbReference type="Gene3D" id="3.10.580.10">
    <property type="entry name" value="CBS-domain"/>
    <property type="match status" value="1"/>
</dbReference>
<sequence>MGLIILYFLGALSLSFLCSVLEAVLLSTPMSFISMKESQGSKTAALMKQYKNNVDRPVGAILSLNTIAHTIGSAGVGAESMKLFGEEYFGLISAILTLLILVLSEIIPKTIGASYWRSLAMPSTKIIRVLIFITYPLVLLSELITKVFTPKAHQASVSREEVSAMVDVGTTEGIFRESESKIIKSCIRLAAVKAREVMTPSIVVESANVNLTIKEFYEQQTWNFSRIPVYDKSKEYIIGYVLKDMVLKKLSDDKFETKLSDLMRPILSFNEDDSVYQIWEKMLEKREHISIILDEYGCLRGVVSMEDIIETMTGVEIVDEDDVAVDMQAFAKEKSRKMLQKGK</sequence>
<evidence type="ECO:0000256" key="5">
    <source>
        <dbReference type="ARBA" id="ARBA00023122"/>
    </source>
</evidence>
<evidence type="ECO:0000313" key="13">
    <source>
        <dbReference type="Proteomes" id="UP000018072"/>
    </source>
</evidence>
<evidence type="ECO:0000259" key="10">
    <source>
        <dbReference type="PROSITE" id="PS51371"/>
    </source>
</evidence>
<feature type="domain" description="CBS" evidence="10">
    <location>
        <begin position="262"/>
        <end position="320"/>
    </location>
</feature>
<evidence type="ECO:0000256" key="1">
    <source>
        <dbReference type="ARBA" id="ARBA00004141"/>
    </source>
</evidence>
<keyword evidence="6 8" id="KW-0472">Membrane</keyword>
<evidence type="ECO:0000256" key="8">
    <source>
        <dbReference type="PROSITE-ProRule" id="PRU01193"/>
    </source>
</evidence>
<accession>R7GZD1</accession>
<dbReference type="STRING" id="1263103.BN741_00984"/>
<evidence type="ECO:0000256" key="7">
    <source>
        <dbReference type="PROSITE-ProRule" id="PRU00703"/>
    </source>
</evidence>
<dbReference type="GO" id="GO:0005886">
    <property type="term" value="C:plasma membrane"/>
    <property type="evidence" value="ECO:0007669"/>
    <property type="project" value="TreeGrafter"/>
</dbReference>
<feature type="transmembrane region" description="Helical" evidence="9">
    <location>
        <begin position="129"/>
        <end position="148"/>
    </location>
</feature>
<reference evidence="12" key="1">
    <citation type="submission" date="2012-11" db="EMBL/GenBank/DDBJ databases">
        <title>Dependencies among metagenomic species, viruses, plasmids and units of genetic variation.</title>
        <authorList>
            <person name="Nielsen H.B."/>
            <person name="Almeida M."/>
            <person name="Juncker A.S."/>
            <person name="Rasmussen S."/>
            <person name="Li J."/>
            <person name="Sunagawa S."/>
            <person name="Plichta D."/>
            <person name="Gautier L."/>
            <person name="Le Chatelier E."/>
            <person name="Peletier E."/>
            <person name="Bonde I."/>
            <person name="Nielsen T."/>
            <person name="Manichanh C."/>
            <person name="Arumugam M."/>
            <person name="Batto J."/>
            <person name="Santos M.B.Q.D."/>
            <person name="Blom N."/>
            <person name="Borruel N."/>
            <person name="Burgdorf K.S."/>
            <person name="Boumezbeur F."/>
            <person name="Casellas F."/>
            <person name="Dore J."/>
            <person name="Guarner F."/>
            <person name="Hansen T."/>
            <person name="Hildebrand F."/>
            <person name="Kaas R.S."/>
            <person name="Kennedy S."/>
            <person name="Kristiansen K."/>
            <person name="Kultima J.R."/>
            <person name="Leonard P."/>
            <person name="Levenez F."/>
            <person name="Lund O."/>
            <person name="Moumen B."/>
            <person name="Le Paslier D."/>
            <person name="Pons N."/>
            <person name="Pedersen O."/>
            <person name="Prifti E."/>
            <person name="Qin J."/>
            <person name="Raes J."/>
            <person name="Tap J."/>
            <person name="Tims S."/>
            <person name="Ussery D.W."/>
            <person name="Yamada T."/>
            <person name="MetaHit consortium"/>
            <person name="Renault P."/>
            <person name="Sicheritz-Ponten T."/>
            <person name="Bork P."/>
            <person name="Wang J."/>
            <person name="Brunak S."/>
            <person name="Ehrlich S.D."/>
        </authorList>
    </citation>
    <scope>NUCLEOTIDE SEQUENCE [LARGE SCALE GENOMIC DNA]</scope>
</reference>
<dbReference type="PROSITE" id="PS51371">
    <property type="entry name" value="CBS"/>
    <property type="match status" value="1"/>
</dbReference>
<keyword evidence="5 7" id="KW-0129">CBS domain</keyword>
<dbReference type="PANTHER" id="PTHR22777:SF4">
    <property type="entry name" value="UPF0053 PROTEIN SLL1254"/>
    <property type="match status" value="1"/>
</dbReference>